<feature type="signal peptide" evidence="1">
    <location>
        <begin position="1"/>
        <end position="22"/>
    </location>
</feature>
<dbReference type="Gene3D" id="2.60.40.10">
    <property type="entry name" value="Immunoglobulins"/>
    <property type="match status" value="1"/>
</dbReference>
<dbReference type="Pfam" id="PF13585">
    <property type="entry name" value="CHU_C"/>
    <property type="match status" value="1"/>
</dbReference>
<dbReference type="Proteomes" id="UP000679725">
    <property type="component" value="Unassembled WGS sequence"/>
</dbReference>
<evidence type="ECO:0000313" key="3">
    <source>
        <dbReference type="Proteomes" id="UP000679725"/>
    </source>
</evidence>
<evidence type="ECO:0000313" key="2">
    <source>
        <dbReference type="EMBL" id="CAG5069114.1"/>
    </source>
</evidence>
<evidence type="ECO:0000256" key="1">
    <source>
        <dbReference type="SAM" id="SignalP"/>
    </source>
</evidence>
<accession>A0ABN7R6Q1</accession>
<reference evidence="2 3" key="1">
    <citation type="submission" date="2021-04" db="EMBL/GenBank/DDBJ databases">
        <authorList>
            <person name="Rodrigo-Torres L."/>
            <person name="Arahal R. D."/>
            <person name="Lucena T."/>
        </authorList>
    </citation>
    <scope>NUCLEOTIDE SEQUENCE [LARGE SCALE GENOMIC DNA]</scope>
    <source>
        <strain evidence="2 3">CECT 9623</strain>
    </source>
</reference>
<name>A0ABN7R6Q1_9BACT</name>
<protein>
    <recommendedName>
        <fullName evidence="4">Gliding motility-associated C-terminal domain-containing protein</fullName>
    </recommendedName>
</protein>
<dbReference type="NCBIfam" id="TIGR04131">
    <property type="entry name" value="Bac_Flav_CTERM"/>
    <property type="match status" value="1"/>
</dbReference>
<keyword evidence="3" id="KW-1185">Reference proteome</keyword>
<gene>
    <name evidence="2" type="ORF">DYBT9623_01849</name>
</gene>
<feature type="chain" id="PRO_5045119005" description="Gliding motility-associated C-terminal domain-containing protein" evidence="1">
    <location>
        <begin position="23"/>
        <end position="635"/>
    </location>
</feature>
<comment type="caution">
    <text evidence="2">The sequence shown here is derived from an EMBL/GenBank/DDBJ whole genome shotgun (WGS) entry which is preliminary data.</text>
</comment>
<evidence type="ECO:0008006" key="4">
    <source>
        <dbReference type="Google" id="ProtNLM"/>
    </source>
</evidence>
<keyword evidence="1" id="KW-0732">Signal</keyword>
<organism evidence="2 3">
    <name type="scientific">Dyadobacter linearis</name>
    <dbReference type="NCBI Taxonomy" id="2823330"/>
    <lineage>
        <taxon>Bacteria</taxon>
        <taxon>Pseudomonadati</taxon>
        <taxon>Bacteroidota</taxon>
        <taxon>Cytophagia</taxon>
        <taxon>Cytophagales</taxon>
        <taxon>Spirosomataceae</taxon>
        <taxon>Dyadobacter</taxon>
    </lineage>
</organism>
<dbReference type="InterPro" id="IPR026341">
    <property type="entry name" value="T9SS_type_B"/>
</dbReference>
<proteinExistence type="predicted"/>
<dbReference type="InterPro" id="IPR013783">
    <property type="entry name" value="Ig-like_fold"/>
</dbReference>
<dbReference type="EMBL" id="CAJRAU010000002">
    <property type="protein sequence ID" value="CAG5069114.1"/>
    <property type="molecule type" value="Genomic_DNA"/>
</dbReference>
<sequence length="635" mass="69349">MNCSLLRNLLILTLLINLSFHAVGNHIVGGELQMNKTSVANTFEIRLIQFWDTNGLVIPSPNNGGNRDDNADIYIYQKSNNRLMGNLRVGFRSSELVAFQNRACATSRALSVSVGVYTGTLRLDPTEYSDAGGYYMVWERCCRNADIDNIIGPGENGTVFYLEFPPLSLPNSSPSFVVPNGQYICANRPFSMNMSATDADGDELRYSLVNPMRGSTTPEEPFGTIAPVRPYPLVTWTNSISLTNVIPGPSPLRISNAGILTVTAGSIGLYVFAIQVEEFRNGKLIGFVRRDFQLLVIDCNGDQPAQPIIMHNDLPAGEITFCPESPIQLKTEASQDWSYQWQLNGLNIPGATGASIMVKDSGTYSVIKSYTKKCSRDTTSQMVKAGFSKPIEAIISSDQDVLCAGQTMILLANGGSILNGEKLTWAKDNANLAATDPALEISEPGTYKIVITNENAGCQGIDTLAISEEDLLVSLPERKGLLEGSRTTLAPILLPPNGNHSFEWSPPYGLLSDPTGKDATVGPFLDTTYVLTVTTANGCVFQDSTHVYVIDKMHIPTAFSPDNDGRNDTFEIFNAKDQIVEVRIYNRWGTLIYLSSGYTTPWNGTYKEAPLPAGSYPYVIKTVDRDLTGTVMLLK</sequence>